<accession>A0A1B6K6N0</accession>
<dbReference type="InterPro" id="IPR024146">
    <property type="entry name" value="Claspin"/>
</dbReference>
<dbReference type="PANTHER" id="PTHR14396:SF10">
    <property type="entry name" value="CLASPIN"/>
    <property type="match status" value="1"/>
</dbReference>
<evidence type="ECO:0000313" key="5">
    <source>
        <dbReference type="EMBL" id="JAT07055.1"/>
    </source>
</evidence>
<feature type="region of interest" description="Disordered" evidence="4">
    <location>
        <begin position="711"/>
        <end position="813"/>
    </location>
</feature>
<dbReference type="GO" id="GO:0033314">
    <property type="term" value="P:mitotic DNA replication checkpoint signaling"/>
    <property type="evidence" value="ECO:0007669"/>
    <property type="project" value="TreeGrafter"/>
</dbReference>
<feature type="region of interest" description="Disordered" evidence="4">
    <location>
        <begin position="1019"/>
        <end position="1080"/>
    </location>
</feature>
<evidence type="ECO:0000256" key="3">
    <source>
        <dbReference type="ARBA" id="ARBA00023242"/>
    </source>
</evidence>
<evidence type="ECO:0000256" key="4">
    <source>
        <dbReference type="SAM" id="MobiDB-lite"/>
    </source>
</evidence>
<feature type="non-terminal residue" evidence="5">
    <location>
        <position position="1080"/>
    </location>
</feature>
<feature type="compositionally biased region" description="Polar residues" evidence="4">
    <location>
        <begin position="22"/>
        <end position="44"/>
    </location>
</feature>
<feature type="compositionally biased region" description="Basic and acidic residues" evidence="4">
    <location>
        <begin position="711"/>
        <end position="739"/>
    </location>
</feature>
<sequence>MSSDEEILTVKKKKFVVDSDLSDTNENAGKQELNDNSNDQNDASYHSPKKKKKKTRRLKTIGSSSESDDDDNDSILKNVKHSSTSNISPIKNGDISQEEENHSSGNNESVLSGMKETQQSKNSWYKNSDLFTDESSDEDNAQKKGSYKGSGDERANSSDDATSHDKEHASSEDEELELEKTIGRSSSPPTSPLKERKSKKKALDEMEEIRKESQRMIRETPVAIPYHRPRQRTLAEFRERRKATPKISLHTSADLLVTAWKAIEQREKEAETFYKSESSEDEVEEETRSIDVQENHTDLKNNETTEETISLTTQDQNNEHEDMSKCSEGSKLTKLENNVGNSAGKSEASIYSESFATEFNNKTENNESNNLKRELDVEKTSLINSEVVQDCAHKETEVNHINSVKEFESEVHPCANKKDSLVNNDIKDSDLSKDDYCTKKEESSVDESNKMPSCNLNSVDSLPNTEEFSLRLSESQSELGSLSKSYEQYIDVSTIERHENPIINHTECPNNHQSSVMEVDNAEEDKDKKNEGQSISGIVTSESKNEHNEEVNSNDQCTSELKKQIEDDTKENIDSNKLLNTNNEIDNIEYKLRMKYNYEPKIPVASAPKISGAEDGVIDLEDKVVKPGVDGLMERFYTHLSYKKKPVKKKTSLELSIVSAETDKAGHVSAIKEEIVKVLVGSEETEEDPTLAKPGAKLARLRTHLRAEMCRQREEQWSKKQQEQRLYEDEIYEGEKDVCDALDEDNDNEDGSKSDGEESEEEEEEEEEELEEDDIDMSDKKNKKKSAFVDDEAEESDDGVVKDGEEESCDSFIKRPAQKKIPLKRTNTEDMFLSQELLKSSNSIEEDELQEELPSFQKPRPVEEKAEEMEGSETSSVCPSPAFQLTALEGKDVNRFNWSAPTTPCKDFLSPKTVTPVRGLLQQLIERSPSVGSQDLENLCSGQFVSQPVHDAEENNTQDFQLFLAEDSQVPPDHATPVKILPEAQKKSLDGKDDMRSLLVDDDEELADTLVNKKVKKLIFSDDEDEDENSQQRQGNLVESDVEDEDGEVNMPAEEVDYDSEENEVVKTAGDFLDKEAELS</sequence>
<feature type="region of interest" description="Disordered" evidence="4">
    <location>
        <begin position="271"/>
        <end position="347"/>
    </location>
</feature>
<evidence type="ECO:0000256" key="1">
    <source>
        <dbReference type="ARBA" id="ARBA00004123"/>
    </source>
</evidence>
<feature type="region of interest" description="Disordered" evidence="4">
    <location>
        <begin position="519"/>
        <end position="558"/>
    </location>
</feature>
<keyword evidence="2" id="KW-0597">Phosphoprotein</keyword>
<dbReference type="GO" id="GO:0010997">
    <property type="term" value="F:anaphase-promoting complex binding"/>
    <property type="evidence" value="ECO:0007669"/>
    <property type="project" value="TreeGrafter"/>
</dbReference>
<evidence type="ECO:0008006" key="6">
    <source>
        <dbReference type="Google" id="ProtNLM"/>
    </source>
</evidence>
<organism evidence="5">
    <name type="scientific">Homalodisca liturata</name>
    <dbReference type="NCBI Taxonomy" id="320908"/>
    <lineage>
        <taxon>Eukaryota</taxon>
        <taxon>Metazoa</taxon>
        <taxon>Ecdysozoa</taxon>
        <taxon>Arthropoda</taxon>
        <taxon>Hexapoda</taxon>
        <taxon>Insecta</taxon>
        <taxon>Pterygota</taxon>
        <taxon>Neoptera</taxon>
        <taxon>Paraneoptera</taxon>
        <taxon>Hemiptera</taxon>
        <taxon>Auchenorrhyncha</taxon>
        <taxon>Membracoidea</taxon>
        <taxon>Cicadellidae</taxon>
        <taxon>Cicadellinae</taxon>
        <taxon>Proconiini</taxon>
        <taxon>Homalodisca</taxon>
    </lineage>
</organism>
<feature type="compositionally biased region" description="Acidic residues" evidence="4">
    <location>
        <begin position="1040"/>
        <end position="1063"/>
    </location>
</feature>
<evidence type="ECO:0000256" key="2">
    <source>
        <dbReference type="ARBA" id="ARBA00022553"/>
    </source>
</evidence>
<feature type="compositionally biased region" description="Basic and acidic residues" evidence="4">
    <location>
        <begin position="201"/>
        <end position="218"/>
    </location>
</feature>
<keyword evidence="3" id="KW-0539">Nucleus</keyword>
<dbReference type="GO" id="GO:0005634">
    <property type="term" value="C:nucleus"/>
    <property type="evidence" value="ECO:0007669"/>
    <property type="project" value="UniProtKB-SubCell"/>
</dbReference>
<feature type="region of interest" description="Disordered" evidence="4">
    <location>
        <begin position="1"/>
        <end position="227"/>
    </location>
</feature>
<protein>
    <recommendedName>
        <fullName evidence="6">Claspin</fullName>
    </recommendedName>
</protein>
<feature type="compositionally biased region" description="Polar residues" evidence="4">
    <location>
        <begin position="307"/>
        <end position="316"/>
    </location>
</feature>
<feature type="compositionally biased region" description="Acidic residues" evidence="4">
    <location>
        <begin position="740"/>
        <end position="749"/>
    </location>
</feature>
<comment type="subcellular location">
    <subcellularLocation>
        <location evidence="1">Nucleus</location>
    </subcellularLocation>
</comment>
<dbReference type="GO" id="GO:0007095">
    <property type="term" value="P:mitotic G2 DNA damage checkpoint signaling"/>
    <property type="evidence" value="ECO:0007669"/>
    <property type="project" value="TreeGrafter"/>
</dbReference>
<reference evidence="5" key="1">
    <citation type="submission" date="2015-11" db="EMBL/GenBank/DDBJ databases">
        <title>De novo transcriptome assembly of four potential Pierce s Disease insect vectors from Arizona vineyards.</title>
        <authorList>
            <person name="Tassone E.E."/>
        </authorList>
    </citation>
    <scope>NUCLEOTIDE SEQUENCE</scope>
</reference>
<gene>
    <name evidence="5" type="ORF">g.20408</name>
</gene>
<dbReference type="PANTHER" id="PTHR14396">
    <property type="entry name" value="CLASPIN"/>
    <property type="match status" value="1"/>
</dbReference>
<feature type="compositionally biased region" description="Acidic residues" evidence="4">
    <location>
        <begin position="757"/>
        <end position="776"/>
    </location>
</feature>
<feature type="compositionally biased region" description="Basic residues" evidence="4">
    <location>
        <begin position="47"/>
        <end position="59"/>
    </location>
</feature>
<feature type="compositionally biased region" description="Basic and acidic residues" evidence="4">
    <location>
        <begin position="286"/>
        <end position="303"/>
    </location>
</feature>
<feature type="compositionally biased region" description="Polar residues" evidence="4">
    <location>
        <begin position="335"/>
        <end position="347"/>
    </location>
</feature>
<feature type="compositionally biased region" description="Basic and acidic residues" evidence="4">
    <location>
        <begin position="150"/>
        <end position="171"/>
    </location>
</feature>
<feature type="compositionally biased region" description="Polar residues" evidence="4">
    <location>
        <begin position="115"/>
        <end position="130"/>
    </location>
</feature>
<feature type="compositionally biased region" description="Polar residues" evidence="4">
    <location>
        <begin position="532"/>
        <end position="542"/>
    </location>
</feature>
<feature type="region of interest" description="Disordered" evidence="4">
    <location>
        <begin position="842"/>
        <end position="879"/>
    </location>
</feature>
<dbReference type="AlphaFoldDB" id="A0A1B6K6N0"/>
<dbReference type="EMBL" id="GECU01000652">
    <property type="protein sequence ID" value="JAT07055.1"/>
    <property type="molecule type" value="Transcribed_RNA"/>
</dbReference>
<feature type="compositionally biased region" description="Acidic residues" evidence="4">
    <location>
        <begin position="789"/>
        <end position="809"/>
    </location>
</feature>
<proteinExistence type="predicted"/>
<name>A0A1B6K6N0_9HEMI</name>